<keyword evidence="1" id="KW-1133">Transmembrane helix</keyword>
<dbReference type="AlphaFoldDB" id="A0A0K2TLV4"/>
<keyword evidence="1" id="KW-0812">Transmembrane</keyword>
<protein>
    <submittedName>
        <fullName evidence="2">Uncharacterized protein</fullName>
    </submittedName>
</protein>
<feature type="transmembrane region" description="Helical" evidence="1">
    <location>
        <begin position="15"/>
        <end position="45"/>
    </location>
</feature>
<reference evidence="2" key="1">
    <citation type="submission" date="2014-05" db="EMBL/GenBank/DDBJ databases">
        <authorList>
            <person name="Chronopoulou M."/>
        </authorList>
    </citation>
    <scope>NUCLEOTIDE SEQUENCE</scope>
    <source>
        <tissue evidence="2">Whole organism</tissue>
    </source>
</reference>
<feature type="non-terminal residue" evidence="2">
    <location>
        <position position="1"/>
    </location>
</feature>
<accession>A0A0K2TLV4</accession>
<name>A0A0K2TLV4_LEPSM</name>
<dbReference type="EMBL" id="HACA01009040">
    <property type="protein sequence ID" value="CDW26401.1"/>
    <property type="molecule type" value="Transcribed_RNA"/>
</dbReference>
<evidence type="ECO:0000313" key="2">
    <source>
        <dbReference type="EMBL" id="CDW26401.1"/>
    </source>
</evidence>
<keyword evidence="1" id="KW-0472">Membrane</keyword>
<sequence>KYIGPKIKTVRKSPLFFSMITIATTLLLSALSSISIFAVAVGVAGRLRKNLKEVKVSLPSSVVSPIVRFPSPSRALSGRSVSSKRNMEFYSLNMTGFDGGHNLVAPPPSKKRDVEKEASIDLLWMGEETII</sequence>
<proteinExistence type="predicted"/>
<organism evidence="2">
    <name type="scientific">Lepeophtheirus salmonis</name>
    <name type="common">Salmon louse</name>
    <name type="synonym">Caligus salmonis</name>
    <dbReference type="NCBI Taxonomy" id="72036"/>
    <lineage>
        <taxon>Eukaryota</taxon>
        <taxon>Metazoa</taxon>
        <taxon>Ecdysozoa</taxon>
        <taxon>Arthropoda</taxon>
        <taxon>Crustacea</taxon>
        <taxon>Multicrustacea</taxon>
        <taxon>Hexanauplia</taxon>
        <taxon>Copepoda</taxon>
        <taxon>Siphonostomatoida</taxon>
        <taxon>Caligidae</taxon>
        <taxon>Lepeophtheirus</taxon>
    </lineage>
</organism>
<evidence type="ECO:0000256" key="1">
    <source>
        <dbReference type="SAM" id="Phobius"/>
    </source>
</evidence>